<sequence>MNGEVFLAYVQQCLAPTLRPGDTVIMDNLSSHKRAGVREAIEATGARLEYLPPYSPDLNPIELAFAKLKALPRKAAARTVEQLEQAINALLDKFPLDECLAYFRHCGYRER</sequence>
<evidence type="ECO:0000313" key="2">
    <source>
        <dbReference type="EMBL" id="TWT93484.1"/>
    </source>
</evidence>
<dbReference type="AlphaFoldDB" id="A0A5C6A0Y0"/>
<dbReference type="EMBL" id="SJPR01000008">
    <property type="protein sequence ID" value="TWT93484.1"/>
    <property type="molecule type" value="Genomic_DNA"/>
</dbReference>
<feature type="domain" description="Tc1-like transposase DDE" evidence="1">
    <location>
        <begin position="1"/>
        <end position="83"/>
    </location>
</feature>
<dbReference type="Pfam" id="PF13358">
    <property type="entry name" value="DDE_3"/>
    <property type="match status" value="1"/>
</dbReference>
<accession>A0A5C6A0Y0</accession>
<dbReference type="GO" id="GO:0003676">
    <property type="term" value="F:nucleic acid binding"/>
    <property type="evidence" value="ECO:0007669"/>
    <property type="project" value="InterPro"/>
</dbReference>
<evidence type="ECO:0000313" key="3">
    <source>
        <dbReference type="Proteomes" id="UP000317421"/>
    </source>
</evidence>
<proteinExistence type="predicted"/>
<dbReference type="InterPro" id="IPR036397">
    <property type="entry name" value="RNaseH_sf"/>
</dbReference>
<name>A0A5C6A0Y0_9BACT</name>
<protein>
    <recommendedName>
        <fullName evidence="1">Tc1-like transposase DDE domain-containing protein</fullName>
    </recommendedName>
</protein>
<dbReference type="InterPro" id="IPR038717">
    <property type="entry name" value="Tc1-like_DDE_dom"/>
</dbReference>
<dbReference type="PANTHER" id="PTHR46564:SF1">
    <property type="entry name" value="TRANSPOSASE"/>
    <property type="match status" value="1"/>
</dbReference>
<dbReference type="PANTHER" id="PTHR46564">
    <property type="entry name" value="TRANSPOSASE"/>
    <property type="match status" value="1"/>
</dbReference>
<organism evidence="2 3">
    <name type="scientific">Botrimarina colliarenosi</name>
    <dbReference type="NCBI Taxonomy" id="2528001"/>
    <lineage>
        <taxon>Bacteria</taxon>
        <taxon>Pseudomonadati</taxon>
        <taxon>Planctomycetota</taxon>
        <taxon>Planctomycetia</taxon>
        <taxon>Pirellulales</taxon>
        <taxon>Lacipirellulaceae</taxon>
        <taxon>Botrimarina</taxon>
    </lineage>
</organism>
<gene>
    <name evidence="2" type="ORF">Pla108_39780</name>
</gene>
<comment type="caution">
    <text evidence="2">The sequence shown here is derived from an EMBL/GenBank/DDBJ whole genome shotgun (WGS) entry which is preliminary data.</text>
</comment>
<dbReference type="Gene3D" id="3.30.420.10">
    <property type="entry name" value="Ribonuclease H-like superfamily/Ribonuclease H"/>
    <property type="match status" value="1"/>
</dbReference>
<reference evidence="2 3" key="1">
    <citation type="submission" date="2019-02" db="EMBL/GenBank/DDBJ databases">
        <title>Deep-cultivation of Planctomycetes and their phenomic and genomic characterization uncovers novel biology.</title>
        <authorList>
            <person name="Wiegand S."/>
            <person name="Jogler M."/>
            <person name="Boedeker C."/>
            <person name="Pinto D."/>
            <person name="Vollmers J."/>
            <person name="Rivas-Marin E."/>
            <person name="Kohn T."/>
            <person name="Peeters S.H."/>
            <person name="Heuer A."/>
            <person name="Rast P."/>
            <person name="Oberbeckmann S."/>
            <person name="Bunk B."/>
            <person name="Jeske O."/>
            <person name="Meyerdierks A."/>
            <person name="Storesund J.E."/>
            <person name="Kallscheuer N."/>
            <person name="Luecker S."/>
            <person name="Lage O.M."/>
            <person name="Pohl T."/>
            <person name="Merkel B.J."/>
            <person name="Hornburger P."/>
            <person name="Mueller R.-W."/>
            <person name="Bruemmer F."/>
            <person name="Labrenz M."/>
            <person name="Spormann A.M."/>
            <person name="Op Den Camp H."/>
            <person name="Overmann J."/>
            <person name="Amann R."/>
            <person name="Jetten M.S.M."/>
            <person name="Mascher T."/>
            <person name="Medema M.H."/>
            <person name="Devos D.P."/>
            <person name="Kaster A.-K."/>
            <person name="Ovreas L."/>
            <person name="Rohde M."/>
            <person name="Galperin M.Y."/>
            <person name="Jogler C."/>
        </authorList>
    </citation>
    <scope>NUCLEOTIDE SEQUENCE [LARGE SCALE GENOMIC DNA]</scope>
    <source>
        <strain evidence="2 3">Pla108</strain>
    </source>
</reference>
<evidence type="ECO:0000259" key="1">
    <source>
        <dbReference type="Pfam" id="PF13358"/>
    </source>
</evidence>
<dbReference type="Proteomes" id="UP000317421">
    <property type="component" value="Unassembled WGS sequence"/>
</dbReference>
<keyword evidence="3" id="KW-1185">Reference proteome</keyword>